<dbReference type="Pfam" id="PF20408">
    <property type="entry name" value="Abhydrolase_11"/>
    <property type="match status" value="1"/>
</dbReference>
<dbReference type="Proteomes" id="UP001180845">
    <property type="component" value="Unassembled WGS sequence"/>
</dbReference>
<sequence>MLPADGIVGTVVLVLHGGRARSNLPMQPWRLAYLRMLPFAHAAHRAANEAPAHAGTAVCLLRNHLRGWNEPQRNPIRDARWALSELRRIHPAANIVLVGHSMGGRAALRLAGDDGVTAVCALAPWIERDEPIRQLSGKSVLIIHGDRDRMTSQHASADYVRRASRSHPDVRFVPVAGSGHAMLRHSGLWTSLVRGFTRDAVTTIGPSQHRQHPCGQGE</sequence>
<feature type="domain" description="KANL3/Tex30 alpha/beta hydrolase-like" evidence="1">
    <location>
        <begin position="84"/>
        <end position="159"/>
    </location>
</feature>
<dbReference type="Gene3D" id="3.40.50.1820">
    <property type="entry name" value="alpha/beta hydrolase"/>
    <property type="match status" value="1"/>
</dbReference>
<dbReference type="EMBL" id="JAVDXW010000001">
    <property type="protein sequence ID" value="MDR7300798.1"/>
    <property type="molecule type" value="Genomic_DNA"/>
</dbReference>
<gene>
    <name evidence="2" type="ORF">JOF55_000979</name>
</gene>
<accession>A0AAE3Z9H2</accession>
<dbReference type="InterPro" id="IPR046879">
    <property type="entry name" value="KANL3/Tex30_Abhydrolase"/>
</dbReference>
<keyword evidence="3" id="KW-1185">Reference proteome</keyword>
<dbReference type="AlphaFoldDB" id="A0AAE3Z9H2"/>
<protein>
    <submittedName>
        <fullName evidence="2">Dienelactone hydrolase</fullName>
    </submittedName>
</protein>
<evidence type="ECO:0000259" key="1">
    <source>
        <dbReference type="Pfam" id="PF20408"/>
    </source>
</evidence>
<reference evidence="2" key="1">
    <citation type="submission" date="2023-07" db="EMBL/GenBank/DDBJ databases">
        <title>Sequencing the genomes of 1000 actinobacteria strains.</title>
        <authorList>
            <person name="Klenk H.-P."/>
        </authorList>
    </citation>
    <scope>NUCLEOTIDE SEQUENCE</scope>
    <source>
        <strain evidence="2">DSM 45977</strain>
    </source>
</reference>
<evidence type="ECO:0000313" key="3">
    <source>
        <dbReference type="Proteomes" id="UP001180845"/>
    </source>
</evidence>
<keyword evidence="2" id="KW-0378">Hydrolase</keyword>
<evidence type="ECO:0000313" key="2">
    <source>
        <dbReference type="EMBL" id="MDR7300798.1"/>
    </source>
</evidence>
<dbReference type="SUPFAM" id="SSF53474">
    <property type="entry name" value="alpha/beta-Hydrolases"/>
    <property type="match status" value="1"/>
</dbReference>
<dbReference type="InterPro" id="IPR029058">
    <property type="entry name" value="AB_hydrolase_fold"/>
</dbReference>
<organism evidence="2 3">
    <name type="scientific">Haloactinomyces albus</name>
    <dbReference type="NCBI Taxonomy" id="1352928"/>
    <lineage>
        <taxon>Bacteria</taxon>
        <taxon>Bacillati</taxon>
        <taxon>Actinomycetota</taxon>
        <taxon>Actinomycetes</taxon>
        <taxon>Actinopolysporales</taxon>
        <taxon>Actinopolysporaceae</taxon>
        <taxon>Haloactinomyces</taxon>
    </lineage>
</organism>
<dbReference type="GO" id="GO:0016787">
    <property type="term" value="F:hydrolase activity"/>
    <property type="evidence" value="ECO:0007669"/>
    <property type="project" value="UniProtKB-KW"/>
</dbReference>
<comment type="caution">
    <text evidence="2">The sequence shown here is derived from an EMBL/GenBank/DDBJ whole genome shotgun (WGS) entry which is preliminary data.</text>
</comment>
<proteinExistence type="predicted"/>
<name>A0AAE3Z9H2_9ACTN</name>
<dbReference type="RefSeq" id="WP_310270175.1">
    <property type="nucleotide sequence ID" value="NZ_JAVDXW010000001.1"/>
</dbReference>